<dbReference type="SUPFAM" id="SSF47413">
    <property type="entry name" value="lambda repressor-like DNA-binding domains"/>
    <property type="match status" value="1"/>
</dbReference>
<name>A0A849KX36_9HYPH</name>
<proteinExistence type="predicted"/>
<feature type="domain" description="HTH cro/C1-type" evidence="1">
    <location>
        <begin position="9"/>
        <end position="64"/>
    </location>
</feature>
<organism evidence="2 3">
    <name type="scientific">Ochrobactrum soli</name>
    <dbReference type="NCBI Taxonomy" id="2448455"/>
    <lineage>
        <taxon>Bacteria</taxon>
        <taxon>Pseudomonadati</taxon>
        <taxon>Pseudomonadota</taxon>
        <taxon>Alphaproteobacteria</taxon>
        <taxon>Hyphomicrobiales</taxon>
        <taxon>Brucellaceae</taxon>
        <taxon>Brucella/Ochrobactrum group</taxon>
        <taxon>Ochrobactrum</taxon>
    </lineage>
</organism>
<dbReference type="AlphaFoldDB" id="A0A849KX36"/>
<sequence>MMTSIAQRVQSRLKKLNLSMRKASLDAGLSDAFIRNIISGKSESPRGINLSKLAHTLQTTESWLLTGDGPEDAESLESGTVSQDDKDFISLWRDASDEDRQVILALLRSRRALKDQ</sequence>
<dbReference type="InterPro" id="IPR001387">
    <property type="entry name" value="Cro/C1-type_HTH"/>
</dbReference>
<evidence type="ECO:0000313" key="2">
    <source>
        <dbReference type="EMBL" id="NNU62454.1"/>
    </source>
</evidence>
<reference evidence="2 3" key="1">
    <citation type="submission" date="2020-05" db="EMBL/GenBank/DDBJ databases">
        <title>Draft Genome Sequence of Ochrobactrum soli Isolated from Stable Fly Gut.</title>
        <authorList>
            <person name="Pileggi M.T."/>
            <person name="Vazhakkala L.J."/>
            <person name="Wong C.N."/>
        </authorList>
    </citation>
    <scope>NUCLEOTIDE SEQUENCE [LARGE SCALE GENOMIC DNA]</scope>
    <source>
        <strain evidence="2 3">MTP-C0764</strain>
    </source>
</reference>
<dbReference type="SMART" id="SM00530">
    <property type="entry name" value="HTH_XRE"/>
    <property type="match status" value="1"/>
</dbReference>
<dbReference type="CDD" id="cd00093">
    <property type="entry name" value="HTH_XRE"/>
    <property type="match status" value="1"/>
</dbReference>
<protein>
    <submittedName>
        <fullName evidence="2">Helix-turn-helix domain-containing protein</fullName>
    </submittedName>
</protein>
<dbReference type="InterPro" id="IPR010982">
    <property type="entry name" value="Lambda_DNA-bd_dom_sf"/>
</dbReference>
<dbReference type="GO" id="GO:0003677">
    <property type="term" value="F:DNA binding"/>
    <property type="evidence" value="ECO:0007669"/>
    <property type="project" value="InterPro"/>
</dbReference>
<accession>A0A849KX36</accession>
<dbReference type="Gene3D" id="1.10.260.40">
    <property type="entry name" value="lambda repressor-like DNA-binding domains"/>
    <property type="match status" value="1"/>
</dbReference>
<keyword evidence="3" id="KW-1185">Reference proteome</keyword>
<gene>
    <name evidence="2" type="ORF">HKX02_19655</name>
</gene>
<evidence type="ECO:0000313" key="3">
    <source>
        <dbReference type="Proteomes" id="UP000574931"/>
    </source>
</evidence>
<dbReference type="EMBL" id="JABFCY010000014">
    <property type="protein sequence ID" value="NNU62454.1"/>
    <property type="molecule type" value="Genomic_DNA"/>
</dbReference>
<evidence type="ECO:0000259" key="1">
    <source>
        <dbReference type="PROSITE" id="PS50943"/>
    </source>
</evidence>
<dbReference type="PROSITE" id="PS50943">
    <property type="entry name" value="HTH_CROC1"/>
    <property type="match status" value="1"/>
</dbReference>
<dbReference type="Proteomes" id="UP000574931">
    <property type="component" value="Unassembled WGS sequence"/>
</dbReference>
<dbReference type="Pfam" id="PF01381">
    <property type="entry name" value="HTH_3"/>
    <property type="match status" value="1"/>
</dbReference>
<comment type="caution">
    <text evidence="2">The sequence shown here is derived from an EMBL/GenBank/DDBJ whole genome shotgun (WGS) entry which is preliminary data.</text>
</comment>